<evidence type="ECO:0000259" key="1">
    <source>
        <dbReference type="Pfam" id="PF13349"/>
    </source>
</evidence>
<proteinExistence type="predicted"/>
<protein>
    <submittedName>
        <fullName evidence="3">DUF4097 domain-containing protein</fullName>
    </submittedName>
</protein>
<evidence type="ECO:0000313" key="4">
    <source>
        <dbReference type="Proteomes" id="UP001589836"/>
    </source>
</evidence>
<feature type="domain" description="DUF4097" evidence="1">
    <location>
        <begin position="113"/>
        <end position="330"/>
    </location>
</feature>
<dbReference type="Pfam" id="PF13349">
    <property type="entry name" value="DUF4097"/>
    <property type="match status" value="1"/>
</dbReference>
<organism evidence="3 4">
    <name type="scientific">Pontibacillus salicampi</name>
    <dbReference type="NCBI Taxonomy" id="1449801"/>
    <lineage>
        <taxon>Bacteria</taxon>
        <taxon>Bacillati</taxon>
        <taxon>Bacillota</taxon>
        <taxon>Bacilli</taxon>
        <taxon>Bacillales</taxon>
        <taxon>Bacillaceae</taxon>
        <taxon>Pontibacillus</taxon>
    </lineage>
</organism>
<dbReference type="EMBL" id="JBHLTP010000013">
    <property type="protein sequence ID" value="MFC0525478.1"/>
    <property type="molecule type" value="Genomic_DNA"/>
</dbReference>
<evidence type="ECO:0000259" key="2">
    <source>
        <dbReference type="Pfam" id="PF22746"/>
    </source>
</evidence>
<dbReference type="Pfam" id="PF22746">
    <property type="entry name" value="SHOCT-like_DUF2089-C"/>
    <property type="match status" value="1"/>
</dbReference>
<dbReference type="PANTHER" id="PTHR34094:SF1">
    <property type="entry name" value="PROTEIN FAM185A"/>
    <property type="match status" value="1"/>
</dbReference>
<dbReference type="RefSeq" id="WP_377350800.1">
    <property type="nucleotide sequence ID" value="NZ_JBHLTP010000013.1"/>
</dbReference>
<dbReference type="Proteomes" id="UP001589836">
    <property type="component" value="Unassembled WGS sequence"/>
</dbReference>
<gene>
    <name evidence="3" type="ORF">ACFFGV_17985</name>
</gene>
<comment type="caution">
    <text evidence="3">The sequence shown here is derived from an EMBL/GenBank/DDBJ whole genome shotgun (WGS) entry which is preliminary data.</text>
</comment>
<dbReference type="InterPro" id="IPR053959">
    <property type="entry name" value="YvlB/LiaX_N"/>
</dbReference>
<keyword evidence="4" id="KW-1185">Reference proteome</keyword>
<evidence type="ECO:0000313" key="3">
    <source>
        <dbReference type="EMBL" id="MFC0525478.1"/>
    </source>
</evidence>
<sequence>MNEERQRILKLLEQGMINSEEAEELLDAITHAEDMKEQEPKEDDVHALSTKVDWKANEQQSYKTGSNKKRFMEFVEDTITKIKNVDLDFNFGSYYEVSHIFQNQGVSFSKVHLDIANGSLEVRPWGEDDLRIECKAKVYQAKHQDDARKRFMELKKYNVDDEALSFAISSKKVKTNVVLYIPNKWYDDISLRLFNGPIQVEQLKTKEFHAKTANGKLELAHLDGREIEVETSNGAITLQNVNATDVEAESINGSITIDGRYHKVDAQCVNGNIKCYWGGDEGHTGYYKTTTGNISVHVPPERHIEGKLHTSIGNIHCTLPDFQIEEEKKEVLRKELIFQSRAEQGNPLHIDAETKTGVVTIQSNHS</sequence>
<feature type="domain" description="YvlB/LiaX N-terminal" evidence="2">
    <location>
        <begin position="3"/>
        <end position="29"/>
    </location>
</feature>
<dbReference type="PANTHER" id="PTHR34094">
    <property type="match status" value="1"/>
</dbReference>
<reference evidence="3 4" key="1">
    <citation type="submission" date="2024-09" db="EMBL/GenBank/DDBJ databases">
        <authorList>
            <person name="Sun Q."/>
            <person name="Mori K."/>
        </authorList>
    </citation>
    <scope>NUCLEOTIDE SEQUENCE [LARGE SCALE GENOMIC DNA]</scope>
    <source>
        <strain evidence="3 4">NCAIM B.02529</strain>
    </source>
</reference>
<name>A0ABV6LT99_9BACI</name>
<dbReference type="InterPro" id="IPR025164">
    <property type="entry name" value="Toastrack_DUF4097"/>
</dbReference>
<dbReference type="PIRSF" id="PIRSF012569">
    <property type="entry name" value="UCP012569"/>
    <property type="match status" value="1"/>
</dbReference>
<accession>A0ABV6LT99</accession>
<dbReference type="InterPro" id="IPR016599">
    <property type="entry name" value="UCP012569"/>
</dbReference>